<gene>
    <name evidence="4" type="ORF">NIES592_17925</name>
</gene>
<dbReference type="InterPro" id="IPR009081">
    <property type="entry name" value="PP-bd_ACP"/>
</dbReference>
<proteinExistence type="predicted"/>
<dbReference type="SMART" id="SM00823">
    <property type="entry name" value="PKS_PP"/>
    <property type="match status" value="1"/>
</dbReference>
<sequence length="101" mass="11290">MSQSVINSGVKRSYTAEEIQAWLVSNISEMLAVEPNEIDIQEPLDSYGLDSAQGMVLASRAEKLLGFKLSVIVLWHYPTIEMLSKRLAEELADSDSEIFEI</sequence>
<dbReference type="Gene3D" id="1.10.1200.10">
    <property type="entry name" value="ACP-like"/>
    <property type="match status" value="1"/>
</dbReference>
<evidence type="ECO:0000256" key="2">
    <source>
        <dbReference type="ARBA" id="ARBA00022553"/>
    </source>
</evidence>
<dbReference type="EMBL" id="MRCA01000011">
    <property type="protein sequence ID" value="OKH12389.1"/>
    <property type="molecule type" value="Genomic_DNA"/>
</dbReference>
<evidence type="ECO:0000256" key="1">
    <source>
        <dbReference type="ARBA" id="ARBA00022450"/>
    </source>
</evidence>
<dbReference type="OrthoDB" id="425617at2"/>
<dbReference type="InterPro" id="IPR020806">
    <property type="entry name" value="PKS_PP-bd"/>
</dbReference>
<organism evidence="4 5">
    <name type="scientific">Fischerella major NIES-592</name>
    <dbReference type="NCBI Taxonomy" id="210994"/>
    <lineage>
        <taxon>Bacteria</taxon>
        <taxon>Bacillati</taxon>
        <taxon>Cyanobacteriota</taxon>
        <taxon>Cyanophyceae</taxon>
        <taxon>Nostocales</taxon>
        <taxon>Hapalosiphonaceae</taxon>
        <taxon>Fischerella</taxon>
    </lineage>
</organism>
<dbReference type="AlphaFoldDB" id="A0A1U7GW04"/>
<keyword evidence="5" id="KW-1185">Reference proteome</keyword>
<evidence type="ECO:0000259" key="3">
    <source>
        <dbReference type="PROSITE" id="PS50075"/>
    </source>
</evidence>
<protein>
    <submittedName>
        <fullName evidence="4">Polyketide synthase</fullName>
    </submittedName>
</protein>
<evidence type="ECO:0000313" key="5">
    <source>
        <dbReference type="Proteomes" id="UP000186391"/>
    </source>
</evidence>
<dbReference type="GO" id="GO:0031177">
    <property type="term" value="F:phosphopantetheine binding"/>
    <property type="evidence" value="ECO:0007669"/>
    <property type="project" value="InterPro"/>
</dbReference>
<name>A0A1U7GW04_9CYAN</name>
<keyword evidence="1" id="KW-0596">Phosphopantetheine</keyword>
<comment type="caution">
    <text evidence="4">The sequence shown here is derived from an EMBL/GenBank/DDBJ whole genome shotgun (WGS) entry which is preliminary data.</text>
</comment>
<dbReference type="InterPro" id="IPR036736">
    <property type="entry name" value="ACP-like_sf"/>
</dbReference>
<dbReference type="Proteomes" id="UP000186391">
    <property type="component" value="Unassembled WGS sequence"/>
</dbReference>
<accession>A0A1U7GW04</accession>
<reference evidence="4 5" key="1">
    <citation type="submission" date="2016-11" db="EMBL/GenBank/DDBJ databases">
        <title>Draft Genome Sequences of Nine Cyanobacterial Strains from Diverse Habitats.</title>
        <authorList>
            <person name="Zhu T."/>
            <person name="Hou S."/>
            <person name="Lu X."/>
            <person name="Hess W.R."/>
        </authorList>
    </citation>
    <scope>NUCLEOTIDE SEQUENCE [LARGE SCALE GENOMIC DNA]</scope>
    <source>
        <strain evidence="4 5">NIES-592</strain>
    </source>
</reference>
<keyword evidence="2" id="KW-0597">Phosphoprotein</keyword>
<dbReference type="Pfam" id="PF00550">
    <property type="entry name" value="PP-binding"/>
    <property type="match status" value="1"/>
</dbReference>
<dbReference type="SUPFAM" id="SSF47336">
    <property type="entry name" value="ACP-like"/>
    <property type="match status" value="1"/>
</dbReference>
<feature type="domain" description="Carrier" evidence="3">
    <location>
        <begin position="14"/>
        <end position="91"/>
    </location>
</feature>
<dbReference type="RefSeq" id="WP_073556468.1">
    <property type="nucleotide sequence ID" value="NZ_MRCA01000011.1"/>
</dbReference>
<dbReference type="PROSITE" id="PS50075">
    <property type="entry name" value="CARRIER"/>
    <property type="match status" value="1"/>
</dbReference>
<evidence type="ECO:0000313" key="4">
    <source>
        <dbReference type="EMBL" id="OKH12389.1"/>
    </source>
</evidence>